<gene>
    <name evidence="1" type="ORF">CA836_10300</name>
</gene>
<proteinExistence type="predicted"/>
<reference evidence="1 2" key="1">
    <citation type="submission" date="2017-06" db="EMBL/GenBank/DDBJ databases">
        <title>Draft genome sequence of Fusobacterium nucleatum subsp. polymorphum KCOM 1248 (=ChDC F113).</title>
        <authorList>
            <person name="Kook J.-K."/>
            <person name="Park S.-N."/>
            <person name="Lim Y.K."/>
            <person name="Roh H."/>
        </authorList>
    </citation>
    <scope>NUCLEOTIDE SEQUENCE [LARGE SCALE GENOMIC DNA]</scope>
    <source>
        <strain evidence="2">KCOM 1248 (ChDC F113)</strain>
    </source>
</reference>
<sequence length="469" mass="55336">MSLQSRLNKLGVNCTCPKCNSSLKVKNGKRKNGIQEYKCKECGTKFTAFTNTILEKTRWHWDIWVKVLEMTINNLSIKKMINILENDYGCTNINEKTVWLWRMKLIHSIATLPMPKLNGVIQVDETFIRESQKGSRELVSYINGEERTARYGRVSSKYGIMGTEFATVTTAIDSSGYSVCKVTGLGKLTNEMFIDLFSDYFNNPSYICSDGNLVYEKYCEIFNTPHYIKPSNYSDILLKNGYDDCKTVEDREKLMLKLYNNDLIDKITYKGKLNYIEFKNLKTNNKLSLARVNELHKDLKKFIYTDKTNVSTKYLEDYIGFFTYLKNWKVRFNRYPNSKKDIEQIFEEILTAKVNYTVNDIKTKELDLPKPSGKYMNILIEETKKVREITKNKYFKFNEEDGVVTFNKREYLLDIPRYKLYNLCKEYNIKRFRKLAIWSIVTLLLKQSDIDIKIYQLLEKDRYLRNNDE</sequence>
<dbReference type="Proteomes" id="UP000223525">
    <property type="component" value="Unassembled WGS sequence"/>
</dbReference>
<comment type="caution">
    <text evidence="1">The sequence shown here is derived from an EMBL/GenBank/DDBJ whole genome shotgun (WGS) entry which is preliminary data.</text>
</comment>
<name>A0A2C6BAC6_FUSNP</name>
<dbReference type="GO" id="GO:0003677">
    <property type="term" value="F:DNA binding"/>
    <property type="evidence" value="ECO:0007669"/>
    <property type="project" value="UniProtKB-KW"/>
</dbReference>
<keyword evidence="1" id="KW-0238">DNA-binding</keyword>
<protein>
    <submittedName>
        <fullName evidence="1">DNA-binding protein</fullName>
    </submittedName>
</protein>
<evidence type="ECO:0000313" key="1">
    <source>
        <dbReference type="EMBL" id="PHI03456.1"/>
    </source>
</evidence>
<organism evidence="1 2">
    <name type="scientific">Fusobacterium nucleatum subsp. polymorphum</name>
    <name type="common">Fusobacterium polymorphum</name>
    <dbReference type="NCBI Taxonomy" id="76857"/>
    <lineage>
        <taxon>Bacteria</taxon>
        <taxon>Fusobacteriati</taxon>
        <taxon>Fusobacteriota</taxon>
        <taxon>Fusobacteriia</taxon>
        <taxon>Fusobacteriales</taxon>
        <taxon>Fusobacteriaceae</taxon>
        <taxon>Fusobacterium</taxon>
    </lineage>
</organism>
<dbReference type="EMBL" id="NIRK01000001">
    <property type="protein sequence ID" value="PHI03456.1"/>
    <property type="molecule type" value="Genomic_DNA"/>
</dbReference>
<evidence type="ECO:0000313" key="2">
    <source>
        <dbReference type="Proteomes" id="UP000223525"/>
    </source>
</evidence>
<accession>A0A2C6BAC6</accession>
<dbReference type="AlphaFoldDB" id="A0A2C6BAC6"/>